<dbReference type="SUPFAM" id="SSF69255">
    <property type="entry name" value="gp5 N-terminal domain-like"/>
    <property type="match status" value="1"/>
</dbReference>
<evidence type="ECO:0000313" key="3">
    <source>
        <dbReference type="Proteomes" id="UP000537204"/>
    </source>
</evidence>
<comment type="caution">
    <text evidence="2">The sequence shown here is derived from an EMBL/GenBank/DDBJ whole genome shotgun (WGS) entry which is preliminary data.</text>
</comment>
<feature type="domain" description="Gp5/Type VI secretion system Vgr protein OB-fold" evidence="1">
    <location>
        <begin position="387"/>
        <end position="455"/>
    </location>
</feature>
<sequence>MPASPWEIIKNMSLRCTVKINNTEMKEEYGIESISISHQLGTISSAELSISGNYASDFSSLTVADDEIFTPGNTLEITGGYDDKGETVLFKGCIVSHSIQLSGDQPVSMKLSCKHMVVNMTRNQKTTTFQNLTDSGIIEKILDNYGIKKSVETTTIKHEQFAQNQATDWDFMVSRADENGFIVSLDADTVSVKPPGLTQQPVIRLASGDSILDFSGELIAENQPTTVKGSGYDDKQVPINVTAKEPSMNNQGNLQPKELAGKFSPAPQSHRLNTPTTPAELEGYVNSKLLQIRLSAIRGSVSFVGSPLVKTGTIILLEGVGKRYNGNAYVTSVTHSINKGLWKTTAKFGLDNKPISKKQDFSAQPANGRVPVAYGLRTARVVRLAQDTKEPGSLYKVLVALPAEQDKENEVWARMANFYATSGSGLEFLPEIGDEVAVGFVDSDPNFPVILGSLFGHKNVAPNPAPDENNYIKRITTKSKLKISFDDQYKVIQIETPGENKITISEKDDKHTIELKDKNNNLISMTADGIKLTSDKDIVLDAKGSLKLSAGGKITISSSGGDVAVSGQSIKNTALGEFAAKGGTAEVSASGPTTIKGAMVMIN</sequence>
<dbReference type="SUPFAM" id="SSF69349">
    <property type="entry name" value="Phage fibre proteins"/>
    <property type="match status" value="1"/>
</dbReference>
<dbReference type="SUPFAM" id="SSF69279">
    <property type="entry name" value="Phage tail proteins"/>
    <property type="match status" value="1"/>
</dbReference>
<organism evidence="2 3">
    <name type="scientific">Pedobacter cryoconitis</name>
    <dbReference type="NCBI Taxonomy" id="188932"/>
    <lineage>
        <taxon>Bacteria</taxon>
        <taxon>Pseudomonadati</taxon>
        <taxon>Bacteroidota</taxon>
        <taxon>Sphingobacteriia</taxon>
        <taxon>Sphingobacteriales</taxon>
        <taxon>Sphingobacteriaceae</taxon>
        <taxon>Pedobacter</taxon>
    </lineage>
</organism>
<dbReference type="AlphaFoldDB" id="A0A7W8ZN21"/>
<dbReference type="InterPro" id="IPR006531">
    <property type="entry name" value="Gp5/Vgr_OB"/>
</dbReference>
<dbReference type="Proteomes" id="UP000537204">
    <property type="component" value="Unassembled WGS sequence"/>
</dbReference>
<dbReference type="NCBIfam" id="TIGR01646">
    <property type="entry name" value="vgr_GE"/>
    <property type="match status" value="1"/>
</dbReference>
<proteinExistence type="predicted"/>
<dbReference type="InterPro" id="IPR037026">
    <property type="entry name" value="Vgr_OB-fold_dom_sf"/>
</dbReference>
<protein>
    <submittedName>
        <fullName evidence="2">Rhs element Vgr protein</fullName>
    </submittedName>
</protein>
<dbReference type="EMBL" id="JACHCE010000004">
    <property type="protein sequence ID" value="MBB5636870.1"/>
    <property type="molecule type" value="Genomic_DNA"/>
</dbReference>
<dbReference type="Pfam" id="PF04717">
    <property type="entry name" value="Phage_base_V"/>
    <property type="match status" value="1"/>
</dbReference>
<dbReference type="Gene3D" id="2.40.50.230">
    <property type="entry name" value="Gp5 N-terminal domain"/>
    <property type="match status" value="1"/>
</dbReference>
<evidence type="ECO:0000313" key="2">
    <source>
        <dbReference type="EMBL" id="MBB5636870.1"/>
    </source>
</evidence>
<name>A0A7W8ZN21_9SPHI</name>
<dbReference type="RefSeq" id="WP_184658602.1">
    <property type="nucleotide sequence ID" value="NZ_JACHCD010000001.1"/>
</dbReference>
<reference evidence="2 3" key="1">
    <citation type="submission" date="2020-08" db="EMBL/GenBank/DDBJ databases">
        <title>Genomic Encyclopedia of Type Strains, Phase IV (KMG-V): Genome sequencing to study the core and pangenomes of soil and plant-associated prokaryotes.</title>
        <authorList>
            <person name="Whitman W."/>
        </authorList>
    </citation>
    <scope>NUCLEOTIDE SEQUENCE [LARGE SCALE GENOMIC DNA]</scope>
    <source>
        <strain evidence="2 3">S3M1</strain>
    </source>
</reference>
<evidence type="ECO:0000259" key="1">
    <source>
        <dbReference type="Pfam" id="PF04717"/>
    </source>
</evidence>
<accession>A0A7W8ZN21</accession>
<gene>
    <name evidence="2" type="ORF">HDE68_002783</name>
</gene>
<dbReference type="InterPro" id="IPR006533">
    <property type="entry name" value="T6SS_Vgr_RhsGE"/>
</dbReference>